<accession>A0ABU7F8G8</accession>
<evidence type="ECO:0000313" key="3">
    <source>
        <dbReference type="Proteomes" id="UP001352852"/>
    </source>
</evidence>
<comment type="caution">
    <text evidence="2">The sequence shown here is derived from an EMBL/GenBank/DDBJ whole genome shotgun (WGS) entry which is preliminary data.</text>
</comment>
<evidence type="ECO:0000313" key="2">
    <source>
        <dbReference type="EMBL" id="MED6295610.1"/>
    </source>
</evidence>
<dbReference type="Proteomes" id="UP001352852">
    <property type="component" value="Unassembled WGS sequence"/>
</dbReference>
<name>A0ABU7F8G8_9TELE</name>
<dbReference type="EMBL" id="JAHUTJ010081321">
    <property type="protein sequence ID" value="MED6295610.1"/>
    <property type="molecule type" value="Genomic_DNA"/>
</dbReference>
<protein>
    <submittedName>
        <fullName evidence="2">Uncharacterized protein</fullName>
    </submittedName>
</protein>
<gene>
    <name evidence="2" type="ORF">CHARACLAT_033572</name>
</gene>
<feature type="non-terminal residue" evidence="2">
    <location>
        <position position="1"/>
    </location>
</feature>
<sequence>PRAPGSWSHPERRSRFPAATQPQNCSNVLGCRRHKTSTMSLHTLSLRALLFLGLWHSGRRSLASAPELQEQPSKMGKYHAADMNCNLVVLVIIRSDLKGKSEFSGPVLHLVRQV</sequence>
<feature type="region of interest" description="Disordered" evidence="1">
    <location>
        <begin position="1"/>
        <end position="21"/>
    </location>
</feature>
<keyword evidence="3" id="KW-1185">Reference proteome</keyword>
<proteinExistence type="predicted"/>
<organism evidence="2 3">
    <name type="scientific">Characodon lateralis</name>
    <dbReference type="NCBI Taxonomy" id="208331"/>
    <lineage>
        <taxon>Eukaryota</taxon>
        <taxon>Metazoa</taxon>
        <taxon>Chordata</taxon>
        <taxon>Craniata</taxon>
        <taxon>Vertebrata</taxon>
        <taxon>Euteleostomi</taxon>
        <taxon>Actinopterygii</taxon>
        <taxon>Neopterygii</taxon>
        <taxon>Teleostei</taxon>
        <taxon>Neoteleostei</taxon>
        <taxon>Acanthomorphata</taxon>
        <taxon>Ovalentaria</taxon>
        <taxon>Atherinomorphae</taxon>
        <taxon>Cyprinodontiformes</taxon>
        <taxon>Goodeidae</taxon>
        <taxon>Characodon</taxon>
    </lineage>
</organism>
<evidence type="ECO:0000256" key="1">
    <source>
        <dbReference type="SAM" id="MobiDB-lite"/>
    </source>
</evidence>
<reference evidence="2 3" key="1">
    <citation type="submission" date="2021-06" db="EMBL/GenBank/DDBJ databases">
        <authorList>
            <person name="Palmer J.M."/>
        </authorList>
    </citation>
    <scope>NUCLEOTIDE SEQUENCE [LARGE SCALE GENOMIC DNA]</scope>
    <source>
        <strain evidence="2 3">CL_MEX2019</strain>
        <tissue evidence="2">Muscle</tissue>
    </source>
</reference>